<evidence type="ECO:0000313" key="3">
    <source>
        <dbReference type="Proteomes" id="UP001159405"/>
    </source>
</evidence>
<proteinExistence type="predicted"/>
<accession>A0ABN8N6G9</accession>
<evidence type="ECO:0000313" key="2">
    <source>
        <dbReference type="EMBL" id="CAH3043919.1"/>
    </source>
</evidence>
<organism evidence="2 3">
    <name type="scientific">Porites lobata</name>
    <dbReference type="NCBI Taxonomy" id="104759"/>
    <lineage>
        <taxon>Eukaryota</taxon>
        <taxon>Metazoa</taxon>
        <taxon>Cnidaria</taxon>
        <taxon>Anthozoa</taxon>
        <taxon>Hexacorallia</taxon>
        <taxon>Scleractinia</taxon>
        <taxon>Fungiina</taxon>
        <taxon>Poritidae</taxon>
        <taxon>Porites</taxon>
    </lineage>
</organism>
<comment type="caution">
    <text evidence="2">The sequence shown here is derived from an EMBL/GenBank/DDBJ whole genome shotgun (WGS) entry which is preliminary data.</text>
</comment>
<feature type="compositionally biased region" description="Basic and acidic residues" evidence="1">
    <location>
        <begin position="7"/>
        <end position="20"/>
    </location>
</feature>
<keyword evidence="3" id="KW-1185">Reference proteome</keyword>
<dbReference type="EMBL" id="CALNXK010000011">
    <property type="protein sequence ID" value="CAH3043919.1"/>
    <property type="molecule type" value="Genomic_DNA"/>
</dbReference>
<evidence type="ECO:0000256" key="1">
    <source>
        <dbReference type="SAM" id="MobiDB-lite"/>
    </source>
</evidence>
<name>A0ABN8N6G9_9CNID</name>
<gene>
    <name evidence="2" type="ORF">PLOB_00002725</name>
</gene>
<dbReference type="Proteomes" id="UP001159405">
    <property type="component" value="Unassembled WGS sequence"/>
</dbReference>
<feature type="region of interest" description="Disordered" evidence="1">
    <location>
        <begin position="1"/>
        <end position="20"/>
    </location>
</feature>
<reference evidence="2 3" key="1">
    <citation type="submission" date="2022-05" db="EMBL/GenBank/DDBJ databases">
        <authorList>
            <consortium name="Genoscope - CEA"/>
            <person name="William W."/>
        </authorList>
    </citation>
    <scope>NUCLEOTIDE SEQUENCE [LARGE SCALE GENOMIC DNA]</scope>
</reference>
<sequence length="285" mass="33166">MKSYSNHLREEMEKAEGKQLTNERRKQVVFKFELIPSDMKWMSSHSGELNNCATYFSPFGNANQTSKRTIGGTIGDPEATWQPWDSIKRLVVAERVVKLKSKLRDPMGKQRNEVTKFIAQNKSRQEFVSPLEKYVDLLKAEPLHNTNHAWQSWFLTALAIVMHYTHQNHLKAATAVSDLPDRSPMLTFLKCLKDTLKCGRLYKAFLQWFSEKRKKGISFSYSFTGLESKYFCRQFAILIQELLKIPTLSKLHVNAGHEFVCMVWLREKDPYSIAYRCEKRNISDS</sequence>
<protein>
    <submittedName>
        <fullName evidence="2">Uncharacterized protein</fullName>
    </submittedName>
</protein>